<reference evidence="3" key="1">
    <citation type="submission" date="2020-11" db="EMBL/GenBank/DDBJ databases">
        <authorList>
            <consortium name="DOE Joint Genome Institute"/>
            <person name="Ahrendt S."/>
            <person name="Riley R."/>
            <person name="Andreopoulos W."/>
            <person name="Labutti K."/>
            <person name="Pangilinan J."/>
            <person name="Ruiz-Duenas F.J."/>
            <person name="Barrasa J.M."/>
            <person name="Sanchez-Garcia M."/>
            <person name="Camarero S."/>
            <person name="Miyauchi S."/>
            <person name="Serrano A."/>
            <person name="Linde D."/>
            <person name="Babiker R."/>
            <person name="Drula E."/>
            <person name="Ayuso-Fernandez I."/>
            <person name="Pacheco R."/>
            <person name="Padilla G."/>
            <person name="Ferreira P."/>
            <person name="Barriuso J."/>
            <person name="Kellner H."/>
            <person name="Castanera R."/>
            <person name="Alfaro M."/>
            <person name="Ramirez L."/>
            <person name="Pisabarro A.G."/>
            <person name="Kuo A."/>
            <person name="Tritt A."/>
            <person name="Lipzen A."/>
            <person name="He G."/>
            <person name="Yan M."/>
            <person name="Ng V."/>
            <person name="Cullen D."/>
            <person name="Martin F."/>
            <person name="Rosso M.-N."/>
            <person name="Henrissat B."/>
            <person name="Hibbett D."/>
            <person name="Martinez A.T."/>
            <person name="Grigoriev I.V."/>
        </authorList>
    </citation>
    <scope>NUCLEOTIDE SEQUENCE</scope>
    <source>
        <strain evidence="3">AH 40177</strain>
    </source>
</reference>
<feature type="compositionally biased region" description="Low complexity" evidence="2">
    <location>
        <begin position="81"/>
        <end position="95"/>
    </location>
</feature>
<dbReference type="Proteomes" id="UP000772434">
    <property type="component" value="Unassembled WGS sequence"/>
</dbReference>
<organism evidence="3 4">
    <name type="scientific">Rhodocollybia butyracea</name>
    <dbReference type="NCBI Taxonomy" id="206335"/>
    <lineage>
        <taxon>Eukaryota</taxon>
        <taxon>Fungi</taxon>
        <taxon>Dikarya</taxon>
        <taxon>Basidiomycota</taxon>
        <taxon>Agaricomycotina</taxon>
        <taxon>Agaricomycetes</taxon>
        <taxon>Agaricomycetidae</taxon>
        <taxon>Agaricales</taxon>
        <taxon>Marasmiineae</taxon>
        <taxon>Omphalotaceae</taxon>
        <taxon>Rhodocollybia</taxon>
    </lineage>
</organism>
<keyword evidence="4" id="KW-1185">Reference proteome</keyword>
<keyword evidence="1" id="KW-0175">Coiled coil</keyword>
<feature type="coiled-coil region" evidence="1">
    <location>
        <begin position="36"/>
        <end position="66"/>
    </location>
</feature>
<feature type="compositionally biased region" description="Polar residues" evidence="2">
    <location>
        <begin position="105"/>
        <end position="118"/>
    </location>
</feature>
<evidence type="ECO:0000256" key="1">
    <source>
        <dbReference type="SAM" id="Coils"/>
    </source>
</evidence>
<protein>
    <submittedName>
        <fullName evidence="3">Uncharacterized protein</fullName>
    </submittedName>
</protein>
<dbReference type="AlphaFoldDB" id="A0A9P5PRN8"/>
<name>A0A9P5PRN8_9AGAR</name>
<comment type="caution">
    <text evidence="3">The sequence shown here is derived from an EMBL/GenBank/DDBJ whole genome shotgun (WGS) entry which is preliminary data.</text>
</comment>
<feature type="region of interest" description="Disordered" evidence="2">
    <location>
        <begin position="140"/>
        <end position="175"/>
    </location>
</feature>
<dbReference type="EMBL" id="JADNRY010000036">
    <property type="protein sequence ID" value="KAF9070986.1"/>
    <property type="molecule type" value="Genomic_DNA"/>
</dbReference>
<evidence type="ECO:0000313" key="4">
    <source>
        <dbReference type="Proteomes" id="UP000772434"/>
    </source>
</evidence>
<accession>A0A9P5PRN8</accession>
<gene>
    <name evidence="3" type="ORF">BDP27DRAFT_1419514</name>
</gene>
<proteinExistence type="predicted"/>
<feature type="region of interest" description="Disordered" evidence="2">
    <location>
        <begin position="78"/>
        <end position="119"/>
    </location>
</feature>
<dbReference type="OrthoDB" id="2844577at2759"/>
<sequence length="175" mass="19805">MLDNYRLDCQRRTKKFFNIQPHSDLLCQETSPSPKISDTETEIKSLENDKSNLTKLQCRKNELEKLKNILSPIRRVPLDVLSETSTQSTQRQRQPLPLPRGRSSGGTTHPSASTQTQPIHPYSVLGFSLMFRRRRSTGPLAVNNTAPAPASRHPLHLATPFSPTASPFRLRLRSH</sequence>
<evidence type="ECO:0000256" key="2">
    <source>
        <dbReference type="SAM" id="MobiDB-lite"/>
    </source>
</evidence>
<evidence type="ECO:0000313" key="3">
    <source>
        <dbReference type="EMBL" id="KAF9070986.1"/>
    </source>
</evidence>